<dbReference type="InterPro" id="IPR006119">
    <property type="entry name" value="Resolv_N"/>
</dbReference>
<keyword evidence="1" id="KW-0175">Coiled coil</keyword>
<accession>A0ABX8RGI6</accession>
<dbReference type="Pfam" id="PF13408">
    <property type="entry name" value="Zn_ribbon_recom"/>
    <property type="match status" value="1"/>
</dbReference>
<dbReference type="PANTHER" id="PTHR30461:SF23">
    <property type="entry name" value="DNA RECOMBINASE-RELATED"/>
    <property type="match status" value="1"/>
</dbReference>
<dbReference type="Proteomes" id="UP000886818">
    <property type="component" value="Chromosome"/>
</dbReference>
<dbReference type="InterPro" id="IPR011109">
    <property type="entry name" value="DNA_bind_recombinase_dom"/>
</dbReference>
<keyword evidence="5" id="KW-1185">Reference proteome</keyword>
<dbReference type="RefSeq" id="WP_218282763.1">
    <property type="nucleotide sequence ID" value="NZ_CP078093.1"/>
</dbReference>
<dbReference type="Pfam" id="PF00239">
    <property type="entry name" value="Resolvase"/>
    <property type="match status" value="1"/>
</dbReference>
<protein>
    <submittedName>
        <fullName evidence="4">Recombinase family protein</fullName>
    </submittedName>
</protein>
<dbReference type="PROSITE" id="PS51736">
    <property type="entry name" value="RECOMBINASES_3"/>
    <property type="match status" value="1"/>
</dbReference>
<dbReference type="InterPro" id="IPR050639">
    <property type="entry name" value="SSR_resolvase"/>
</dbReference>
<dbReference type="PROSITE" id="PS51737">
    <property type="entry name" value="RECOMBINASE_DNA_BIND"/>
    <property type="match status" value="1"/>
</dbReference>
<evidence type="ECO:0000259" key="3">
    <source>
        <dbReference type="PROSITE" id="PS51737"/>
    </source>
</evidence>
<proteinExistence type="predicted"/>
<feature type="domain" description="Resolvase/invertase-type recombinase catalytic" evidence="2">
    <location>
        <begin position="2"/>
        <end position="147"/>
    </location>
</feature>
<organism evidence="4 5">
    <name type="scientific">Crassaminicella indica</name>
    <dbReference type="NCBI Taxonomy" id="2855394"/>
    <lineage>
        <taxon>Bacteria</taxon>
        <taxon>Bacillati</taxon>
        <taxon>Bacillota</taxon>
        <taxon>Clostridia</taxon>
        <taxon>Eubacteriales</taxon>
        <taxon>Clostridiaceae</taxon>
        <taxon>Crassaminicella</taxon>
    </lineage>
</organism>
<evidence type="ECO:0000256" key="1">
    <source>
        <dbReference type="SAM" id="Coils"/>
    </source>
</evidence>
<sequence length="535" mass="61646">MKAAIYSRKSKFTGKGDSVENQVQMCKEYAKMHEITSYIIYEDEGFSGGTTNRPMFQQMLKDARSKKFDILICYRLDRVSRNIADFARLIEELQEYNIEFISIREQFDTSTPMGRAMMNIAAVFAQLERETIAERIRDNMLELAKSGHWLGGQTPLGYKSKKITYLDAEFKQRSMYQLSPIKEELQIIKLIFDKYLETKSLSQVSKYLLSNNIKGKNGGDLNKKSIHNILTNPVYVKSNDEVFDYLKHLGITTTGKPNGKYGILTYNKNQKGKKQEPSQWIAAVGKHEGIIEPDRWLLIQKTLKINKEKAPRTGTSHTALLTGILKCAKCGSGMRVIYGNKIKGTNHRAYYYTCSLKNNSGKTRCDNKNVRGDQLEKIVIKKLKAFNKNALLKELKELQNKNASFHAIAHEIEYIKSQINTKKSAIQNLIKQLSENKNSIAANYLIKEIEKLDREYNQLKQKLDTKKNIKEINNQKNININFVIHSLENFHSLFDTLDNIDDKRNLINHLVDKITWNGYHGTVEVFLWGCKKNKI</sequence>
<dbReference type="CDD" id="cd00338">
    <property type="entry name" value="Ser_Recombinase"/>
    <property type="match status" value="1"/>
</dbReference>
<dbReference type="PANTHER" id="PTHR30461">
    <property type="entry name" value="DNA-INVERTASE FROM LAMBDOID PROPHAGE"/>
    <property type="match status" value="1"/>
</dbReference>
<dbReference type="EMBL" id="CP078093">
    <property type="protein sequence ID" value="QXM06066.1"/>
    <property type="molecule type" value="Genomic_DNA"/>
</dbReference>
<feature type="domain" description="Recombinase" evidence="3">
    <location>
        <begin position="155"/>
        <end position="309"/>
    </location>
</feature>
<gene>
    <name evidence="4" type="ORF">KVH43_12040</name>
</gene>
<evidence type="ECO:0000313" key="4">
    <source>
        <dbReference type="EMBL" id="QXM06066.1"/>
    </source>
</evidence>
<evidence type="ECO:0000313" key="5">
    <source>
        <dbReference type="Proteomes" id="UP000886818"/>
    </source>
</evidence>
<dbReference type="SMART" id="SM00857">
    <property type="entry name" value="Resolvase"/>
    <property type="match status" value="1"/>
</dbReference>
<feature type="coiled-coil region" evidence="1">
    <location>
        <begin position="388"/>
        <end position="469"/>
    </location>
</feature>
<dbReference type="Pfam" id="PF07508">
    <property type="entry name" value="Recombinase"/>
    <property type="match status" value="1"/>
</dbReference>
<reference evidence="4" key="1">
    <citation type="submission" date="2021-07" db="EMBL/GenBank/DDBJ databases">
        <title>Complete genome sequence of Crassaminicella sp. 143-21, isolated from a deep-sea hydrothermal vent.</title>
        <authorList>
            <person name="Li X."/>
        </authorList>
    </citation>
    <scope>NUCLEOTIDE SEQUENCE</scope>
    <source>
        <strain evidence="4">143-21</strain>
    </source>
</reference>
<name>A0ABX8RGI6_9CLOT</name>
<dbReference type="InterPro" id="IPR025827">
    <property type="entry name" value="Zn_ribbon_recom_dom"/>
</dbReference>
<evidence type="ECO:0000259" key="2">
    <source>
        <dbReference type="PROSITE" id="PS51736"/>
    </source>
</evidence>